<evidence type="ECO:0000313" key="3">
    <source>
        <dbReference type="Proteomes" id="UP000030745"/>
    </source>
</evidence>
<dbReference type="VEuPathDB" id="FungiDB:SPRG_20263"/>
<proteinExistence type="predicted"/>
<keyword evidence="3" id="KW-1185">Reference proteome</keyword>
<feature type="domain" description="Protein kinase" evidence="1">
    <location>
        <begin position="15"/>
        <end position="278"/>
    </location>
</feature>
<evidence type="ECO:0000313" key="2">
    <source>
        <dbReference type="EMBL" id="KDO28105.1"/>
    </source>
</evidence>
<dbReference type="RefSeq" id="XP_012201246.1">
    <property type="nucleotide sequence ID" value="XM_012345856.1"/>
</dbReference>
<reference evidence="2 3" key="1">
    <citation type="journal article" date="2013" name="PLoS Genet.">
        <title>Distinctive expansion of potential virulence genes in the genome of the oomycete fish pathogen Saprolegnia parasitica.</title>
        <authorList>
            <person name="Jiang R.H."/>
            <person name="de Bruijn I."/>
            <person name="Haas B.J."/>
            <person name="Belmonte R."/>
            <person name="Lobach L."/>
            <person name="Christie J."/>
            <person name="van den Ackerveken G."/>
            <person name="Bottin A."/>
            <person name="Bulone V."/>
            <person name="Diaz-Moreno S.M."/>
            <person name="Dumas B."/>
            <person name="Fan L."/>
            <person name="Gaulin E."/>
            <person name="Govers F."/>
            <person name="Grenville-Briggs L.J."/>
            <person name="Horner N.R."/>
            <person name="Levin J.Z."/>
            <person name="Mammella M."/>
            <person name="Meijer H.J."/>
            <person name="Morris P."/>
            <person name="Nusbaum C."/>
            <person name="Oome S."/>
            <person name="Phillips A.J."/>
            <person name="van Rooyen D."/>
            <person name="Rzeszutek E."/>
            <person name="Saraiva M."/>
            <person name="Secombes C.J."/>
            <person name="Seidl M.F."/>
            <person name="Snel B."/>
            <person name="Stassen J.H."/>
            <person name="Sykes S."/>
            <person name="Tripathy S."/>
            <person name="van den Berg H."/>
            <person name="Vega-Arreguin J.C."/>
            <person name="Wawra S."/>
            <person name="Young S.K."/>
            <person name="Zeng Q."/>
            <person name="Dieguez-Uribeondo J."/>
            <person name="Russ C."/>
            <person name="Tyler B.M."/>
            <person name="van West P."/>
        </authorList>
    </citation>
    <scope>NUCLEOTIDE SEQUENCE [LARGE SCALE GENOMIC DNA]</scope>
    <source>
        <strain evidence="2 3">CBS 223.65</strain>
    </source>
</reference>
<dbReference type="PANTHER" id="PTHR44329">
    <property type="entry name" value="SERINE/THREONINE-PROTEIN KINASE TNNI3K-RELATED"/>
    <property type="match status" value="1"/>
</dbReference>
<dbReference type="AlphaFoldDB" id="A0A067CG00"/>
<dbReference type="GO" id="GO:0005524">
    <property type="term" value="F:ATP binding"/>
    <property type="evidence" value="ECO:0007669"/>
    <property type="project" value="InterPro"/>
</dbReference>
<organism evidence="2 3">
    <name type="scientific">Saprolegnia parasitica (strain CBS 223.65)</name>
    <dbReference type="NCBI Taxonomy" id="695850"/>
    <lineage>
        <taxon>Eukaryota</taxon>
        <taxon>Sar</taxon>
        <taxon>Stramenopiles</taxon>
        <taxon>Oomycota</taxon>
        <taxon>Saprolegniomycetes</taxon>
        <taxon>Saprolegniales</taxon>
        <taxon>Saprolegniaceae</taxon>
        <taxon>Saprolegnia</taxon>
    </lineage>
</organism>
<dbReference type="GeneID" id="24141454"/>
<dbReference type="GO" id="GO:0004674">
    <property type="term" value="F:protein serine/threonine kinase activity"/>
    <property type="evidence" value="ECO:0007669"/>
    <property type="project" value="TreeGrafter"/>
</dbReference>
<dbReference type="Pfam" id="PF07714">
    <property type="entry name" value="PK_Tyr_Ser-Thr"/>
    <property type="match status" value="1"/>
</dbReference>
<dbReference type="Proteomes" id="UP000030745">
    <property type="component" value="Unassembled WGS sequence"/>
</dbReference>
<dbReference type="EMBL" id="KK583213">
    <property type="protein sequence ID" value="KDO28105.1"/>
    <property type="molecule type" value="Genomic_DNA"/>
</dbReference>
<protein>
    <submittedName>
        <fullName evidence="2">TKL protein kinase</fullName>
    </submittedName>
</protein>
<keyword evidence="2" id="KW-0808">Transferase</keyword>
<dbReference type="OrthoDB" id="339325at2759"/>
<accession>A0A067CG00</accession>
<dbReference type="InterPro" id="IPR011009">
    <property type="entry name" value="Kinase-like_dom_sf"/>
</dbReference>
<sequence>MDHSLDEIVAAAPIENNFLVVGQVSTTAVTNPPFVEVRNGEYNGDHVHVYVLPREQCGEVQRRTLWRIARLAQANHANVVQVIGIGMDASSVFVLTESTDFGTVRHHLEQKLWFDTGASIKILHDVASGMRYLHGHEILHRALTTDTIHLSSGNVAKISNLEFARQRAAAAAMTNIGIPFYAAPEILTGATNYTTKVDVYSFAMLIVEVVTKKEPYANVDAPEATILEHVVQKHYRPVFDRSAKWPADLFDLMKECWSADPEKRPTFDTIVPRLEAILDAVPP</sequence>
<dbReference type="PIRSF" id="PIRSF000654">
    <property type="entry name" value="Integrin-linked_kinase"/>
    <property type="match status" value="1"/>
</dbReference>
<dbReference type="InterPro" id="IPR051681">
    <property type="entry name" value="Ser/Thr_Kinases-Pseudokinases"/>
</dbReference>
<dbReference type="SUPFAM" id="SSF56112">
    <property type="entry name" value="Protein kinase-like (PK-like)"/>
    <property type="match status" value="1"/>
</dbReference>
<evidence type="ECO:0000259" key="1">
    <source>
        <dbReference type="PROSITE" id="PS50011"/>
    </source>
</evidence>
<dbReference type="STRING" id="695850.A0A067CG00"/>
<name>A0A067CG00_SAPPC</name>
<gene>
    <name evidence="2" type="ORF">SPRG_20263</name>
</gene>
<dbReference type="OMA" id="AQANHAN"/>
<dbReference type="InterPro" id="IPR001245">
    <property type="entry name" value="Ser-Thr/Tyr_kinase_cat_dom"/>
</dbReference>
<dbReference type="InterPro" id="IPR000719">
    <property type="entry name" value="Prot_kinase_dom"/>
</dbReference>
<dbReference type="Gene3D" id="1.10.510.10">
    <property type="entry name" value="Transferase(Phosphotransferase) domain 1"/>
    <property type="match status" value="1"/>
</dbReference>
<dbReference type="PROSITE" id="PS50011">
    <property type="entry name" value="PROTEIN_KINASE_DOM"/>
    <property type="match status" value="1"/>
</dbReference>
<keyword evidence="2" id="KW-0418">Kinase</keyword>
<dbReference type="KEGG" id="spar:SPRG_20263"/>